<dbReference type="Proteomes" id="UP001227386">
    <property type="component" value="Chromosome"/>
</dbReference>
<protein>
    <recommendedName>
        <fullName evidence="4">Lipoprotein</fullName>
    </recommendedName>
</protein>
<dbReference type="RefSeq" id="WP_280943991.1">
    <property type="nucleotide sequence ID" value="NZ_CP123771.1"/>
</dbReference>
<accession>A0ABY8P622</accession>
<feature type="coiled-coil region" evidence="1">
    <location>
        <begin position="21"/>
        <end position="62"/>
    </location>
</feature>
<gene>
    <name evidence="2" type="ORF">QCD61_14340</name>
</gene>
<reference evidence="2 3" key="1">
    <citation type="journal article" date="2012" name="Appl. Soil Ecol.">
        <title>Isolation and characterization of new plant growth-promoting bacterial endophytes.</title>
        <authorList>
            <person name="Rashid S."/>
            <person name="Charles T.C."/>
            <person name="Glick B.R."/>
        </authorList>
    </citation>
    <scope>NUCLEOTIDE SEQUENCE [LARGE SCALE GENOMIC DNA]</scope>
    <source>
        <strain evidence="2 3">YsS1</strain>
    </source>
</reference>
<dbReference type="EMBL" id="CP123771">
    <property type="protein sequence ID" value="WGO90924.1"/>
    <property type="molecule type" value="Genomic_DNA"/>
</dbReference>
<evidence type="ECO:0000313" key="3">
    <source>
        <dbReference type="Proteomes" id="UP001227386"/>
    </source>
</evidence>
<evidence type="ECO:0000313" key="2">
    <source>
        <dbReference type="EMBL" id="WGO90924.1"/>
    </source>
</evidence>
<sequence length="311" mass="33931">MRKDLLVACLGLSLVGCGDGGEVYKKQAENLRSDVKALQVEISAAKDRIAQLEQENTTLKETPSVLLAQVRKAFDSGDESSARTALASLTSRYPDSAEASTGSGLLQKMVKDREAKEQEARRLAALGMKAIPVKSSFTADDSSVSLQSAQITGQWSFNDYGDQYEYRSAERSSKYITARVTYSSKSKDPRLAPLVVYASNGGELKRLGVMGFEFVSWSSYATFLGNYHDDANDFAHKASIRFSMGLQVPNEAITKPLYIVASSSGCANRSSDRFGNPPVSYLTYSCDQAAPDVLRASDFKEGRFGIVKRID</sequence>
<evidence type="ECO:0008006" key="4">
    <source>
        <dbReference type="Google" id="ProtNLM"/>
    </source>
</evidence>
<organism evidence="2 3">
    <name type="scientific">Pseudomonas viciae</name>
    <dbReference type="NCBI Taxonomy" id="2505979"/>
    <lineage>
        <taxon>Bacteria</taxon>
        <taxon>Pseudomonadati</taxon>
        <taxon>Pseudomonadota</taxon>
        <taxon>Gammaproteobacteria</taxon>
        <taxon>Pseudomonadales</taxon>
        <taxon>Pseudomonadaceae</taxon>
        <taxon>Pseudomonas</taxon>
    </lineage>
</organism>
<keyword evidence="3" id="KW-1185">Reference proteome</keyword>
<name>A0ABY8P622_9PSED</name>
<dbReference type="PROSITE" id="PS51257">
    <property type="entry name" value="PROKAR_LIPOPROTEIN"/>
    <property type="match status" value="1"/>
</dbReference>
<keyword evidence="1" id="KW-0175">Coiled coil</keyword>
<proteinExistence type="predicted"/>
<evidence type="ECO:0000256" key="1">
    <source>
        <dbReference type="SAM" id="Coils"/>
    </source>
</evidence>